<comment type="caution">
    <text evidence="2">The sequence shown here is derived from an EMBL/GenBank/DDBJ whole genome shotgun (WGS) entry which is preliminary data.</text>
</comment>
<dbReference type="Proteomes" id="UP000649345">
    <property type="component" value="Unassembled WGS sequence"/>
</dbReference>
<feature type="transmembrane region" description="Helical" evidence="1">
    <location>
        <begin position="58"/>
        <end position="77"/>
    </location>
</feature>
<dbReference type="RefSeq" id="WP_186871633.1">
    <property type="nucleotide sequence ID" value="NZ_JACOOR010000003.1"/>
</dbReference>
<keyword evidence="1" id="KW-0812">Transmembrane</keyword>
<evidence type="ECO:0000313" key="3">
    <source>
        <dbReference type="Proteomes" id="UP000649345"/>
    </source>
</evidence>
<sequence>MLQKIFRTKLWKGFCCVLLAGVIYYFMTDGFSQTVGQTARVGKDAQAVGAAGSFPAEYVVIGMLAVWCLLMLGRYLWERHSSRPKNDVNVRY</sequence>
<evidence type="ECO:0000256" key="1">
    <source>
        <dbReference type="SAM" id="Phobius"/>
    </source>
</evidence>
<organism evidence="2 3">
    <name type="scientific">Anaerosacchariphilus hominis</name>
    <dbReference type="NCBI Taxonomy" id="2763017"/>
    <lineage>
        <taxon>Bacteria</taxon>
        <taxon>Bacillati</taxon>
        <taxon>Bacillota</taxon>
        <taxon>Clostridia</taxon>
        <taxon>Lachnospirales</taxon>
        <taxon>Lachnospiraceae</taxon>
        <taxon>Anaerosacchariphilus</taxon>
    </lineage>
</organism>
<feature type="transmembrane region" description="Helical" evidence="1">
    <location>
        <begin position="10"/>
        <end position="27"/>
    </location>
</feature>
<evidence type="ECO:0000313" key="2">
    <source>
        <dbReference type="EMBL" id="MBC5659222.1"/>
    </source>
</evidence>
<accession>A0A923LBQ9</accession>
<dbReference type="AlphaFoldDB" id="A0A923LBQ9"/>
<gene>
    <name evidence="2" type="ORF">H8S44_05485</name>
</gene>
<dbReference type="EMBL" id="JACOOR010000003">
    <property type="protein sequence ID" value="MBC5659222.1"/>
    <property type="molecule type" value="Genomic_DNA"/>
</dbReference>
<proteinExistence type="predicted"/>
<keyword evidence="1" id="KW-1133">Transmembrane helix</keyword>
<name>A0A923LBQ9_9FIRM</name>
<keyword evidence="3" id="KW-1185">Reference proteome</keyword>
<protein>
    <submittedName>
        <fullName evidence="2">Uncharacterized protein</fullName>
    </submittedName>
</protein>
<keyword evidence="1" id="KW-0472">Membrane</keyword>
<reference evidence="2" key="1">
    <citation type="submission" date="2020-08" db="EMBL/GenBank/DDBJ databases">
        <title>Genome public.</title>
        <authorList>
            <person name="Liu C."/>
            <person name="Sun Q."/>
        </authorList>
    </citation>
    <scope>NUCLEOTIDE SEQUENCE</scope>
    <source>
        <strain evidence="2">NSJ-68</strain>
    </source>
</reference>